<evidence type="ECO:0000256" key="8">
    <source>
        <dbReference type="SAM" id="Phobius"/>
    </source>
</evidence>
<evidence type="ECO:0000313" key="13">
    <source>
        <dbReference type="Proteomes" id="UP000199735"/>
    </source>
</evidence>
<dbReference type="Proteomes" id="UP000027980">
    <property type="component" value="Chromosome"/>
</dbReference>
<feature type="domain" description="Phosphotransferase system EIIC" evidence="9">
    <location>
        <begin position="10"/>
        <end position="335"/>
    </location>
</feature>
<dbReference type="KEGG" id="tap:GZ22_14335"/>
<keyword evidence="6 8" id="KW-1133">Transmembrane helix</keyword>
<dbReference type="RefSeq" id="WP_038563646.1">
    <property type="nucleotide sequence ID" value="NZ_CP008876.1"/>
</dbReference>
<evidence type="ECO:0000256" key="7">
    <source>
        <dbReference type="ARBA" id="ARBA00023136"/>
    </source>
</evidence>
<keyword evidence="3" id="KW-1003">Cell membrane</keyword>
<feature type="transmembrane region" description="Helical" evidence="8">
    <location>
        <begin position="301"/>
        <end position="320"/>
    </location>
</feature>
<feature type="transmembrane region" description="Helical" evidence="8">
    <location>
        <begin position="169"/>
        <end position="196"/>
    </location>
</feature>
<dbReference type="HOGENOM" id="CLU_063648_0_0_9"/>
<feature type="transmembrane region" description="Helical" evidence="8">
    <location>
        <begin position="251"/>
        <end position="271"/>
    </location>
</feature>
<proteinExistence type="predicted"/>
<feature type="transmembrane region" description="Helical" evidence="8">
    <location>
        <begin position="70"/>
        <end position="88"/>
    </location>
</feature>
<reference evidence="11 13" key="2">
    <citation type="submission" date="2016-10" db="EMBL/GenBank/DDBJ databases">
        <authorList>
            <person name="Varghese N."/>
            <person name="Submissions S."/>
        </authorList>
    </citation>
    <scope>NUCLEOTIDE SEQUENCE [LARGE SCALE GENOMIC DNA]</scope>
    <source>
        <strain evidence="11 13">DSM 21619</strain>
    </source>
</reference>
<dbReference type="GO" id="GO:0009401">
    <property type="term" value="P:phosphoenolpyruvate-dependent sugar phosphotransferase system"/>
    <property type="evidence" value="ECO:0007669"/>
    <property type="project" value="InterPro"/>
</dbReference>
<keyword evidence="5 8" id="KW-0812">Transmembrane</keyword>
<accession>A0A075LMW7</accession>
<keyword evidence="7 8" id="KW-0472">Membrane</keyword>
<evidence type="ECO:0000256" key="2">
    <source>
        <dbReference type="ARBA" id="ARBA00022448"/>
    </source>
</evidence>
<evidence type="ECO:0000256" key="6">
    <source>
        <dbReference type="ARBA" id="ARBA00022989"/>
    </source>
</evidence>
<evidence type="ECO:0000256" key="1">
    <source>
        <dbReference type="ARBA" id="ARBA00004651"/>
    </source>
</evidence>
<dbReference type="GeneID" id="34220612"/>
<dbReference type="Proteomes" id="UP000199735">
    <property type="component" value="Unassembled WGS sequence"/>
</dbReference>
<reference evidence="10 12" key="1">
    <citation type="submission" date="2014-07" db="EMBL/GenBank/DDBJ databases">
        <title>Complete genome sequence of a moderately halophilic bacterium Terribacillus aidingensis MP602, isolated from Cryptomeria fortunei in Tianmu mountain in China.</title>
        <authorList>
            <person name="Wang Y."/>
            <person name="Lu P."/>
            <person name="Zhang L."/>
        </authorList>
    </citation>
    <scope>NUCLEOTIDE SEQUENCE [LARGE SCALE GENOMIC DNA]</scope>
    <source>
        <strain evidence="10 12">MP602</strain>
    </source>
</reference>
<evidence type="ECO:0000259" key="9">
    <source>
        <dbReference type="Pfam" id="PF13303"/>
    </source>
</evidence>
<dbReference type="Pfam" id="PF13303">
    <property type="entry name" value="PTS_EIIC_2"/>
    <property type="match status" value="1"/>
</dbReference>
<accession>A0AAX2EGB2</accession>
<dbReference type="EMBL" id="CP008876">
    <property type="protein sequence ID" value="AIF67699.1"/>
    <property type="molecule type" value="Genomic_DNA"/>
</dbReference>
<keyword evidence="4" id="KW-0762">Sugar transport</keyword>
<sequence length="339" mass="34915">MKEYFIERMYKASQGMANAVLVTLGIGLLMETFGEFLNWPTLIAVGTVAKALLAPALGAGIAVQLGGNTLVVFSAMISATIGGAAMTVGDDGLLTSMVSGQPISAVLAAVVATFVGKRVAGKTPLDMMAIPFAAVLVGGIAGAGLAAVTTPMLTWMSGQIANSVTGSPLLASIVISLVWSILLMTPASSAALAIALQLDPVSSAAALIGCTAQFVGFTFMSIRQNDLGGFLAQFVITPKVQFPNLIKNPALVIPPFVAAVVCAPIATVLLGFTTSYELAGLGLNSFIAPLNILASQGWEAFLIYLVTGVIMPLIISLGLYHVIKSIGWAKVGDLRMEIQ</sequence>
<keyword evidence="2" id="KW-0813">Transport</keyword>
<dbReference type="GO" id="GO:0005886">
    <property type="term" value="C:plasma membrane"/>
    <property type="evidence" value="ECO:0007669"/>
    <property type="project" value="UniProtKB-SubCell"/>
</dbReference>
<dbReference type="EMBL" id="FOCD01000002">
    <property type="protein sequence ID" value="SEN40909.1"/>
    <property type="molecule type" value="Genomic_DNA"/>
</dbReference>
<evidence type="ECO:0000313" key="10">
    <source>
        <dbReference type="EMBL" id="AIF67699.1"/>
    </source>
</evidence>
<dbReference type="InterPro" id="IPR003352">
    <property type="entry name" value="PTS_EIIC"/>
</dbReference>
<organism evidence="10 12">
    <name type="scientific">Terribacillus saccharophilus</name>
    <dbReference type="NCBI Taxonomy" id="361277"/>
    <lineage>
        <taxon>Bacteria</taxon>
        <taxon>Bacillati</taxon>
        <taxon>Bacillota</taxon>
        <taxon>Bacilli</taxon>
        <taxon>Bacillales</taxon>
        <taxon>Bacillaceae</taxon>
        <taxon>Terribacillus</taxon>
    </lineage>
</organism>
<evidence type="ECO:0000313" key="11">
    <source>
        <dbReference type="EMBL" id="SEN40909.1"/>
    </source>
</evidence>
<protein>
    <submittedName>
        <fullName evidence="10">Membrane protein</fullName>
    </submittedName>
</protein>
<comment type="subcellular location">
    <subcellularLocation>
        <location evidence="1">Cell membrane</location>
        <topology evidence="1">Multi-pass membrane protein</topology>
    </subcellularLocation>
</comment>
<dbReference type="OrthoDB" id="396983at2"/>
<evidence type="ECO:0000256" key="3">
    <source>
        <dbReference type="ARBA" id="ARBA00022475"/>
    </source>
</evidence>
<dbReference type="GO" id="GO:0008982">
    <property type="term" value="F:protein-N(PI)-phosphohistidine-sugar phosphotransferase activity"/>
    <property type="evidence" value="ECO:0007669"/>
    <property type="project" value="InterPro"/>
</dbReference>
<feature type="transmembrane region" description="Helical" evidence="8">
    <location>
        <begin position="203"/>
        <end position="222"/>
    </location>
</feature>
<dbReference type="AlphaFoldDB" id="A0A075LMW7"/>
<feature type="transmembrane region" description="Helical" evidence="8">
    <location>
        <begin position="42"/>
        <end position="63"/>
    </location>
</feature>
<name>A0A075LMW7_9BACI</name>
<gene>
    <name evidence="10" type="ORF">GZ22_14335</name>
    <name evidence="11" type="ORF">SAMN04489762_2178</name>
</gene>
<evidence type="ECO:0000256" key="4">
    <source>
        <dbReference type="ARBA" id="ARBA00022597"/>
    </source>
</evidence>
<evidence type="ECO:0000313" key="12">
    <source>
        <dbReference type="Proteomes" id="UP000027980"/>
    </source>
</evidence>
<evidence type="ECO:0000256" key="5">
    <source>
        <dbReference type="ARBA" id="ARBA00022692"/>
    </source>
</evidence>
<feature type="transmembrane region" description="Helical" evidence="8">
    <location>
        <begin position="128"/>
        <end position="149"/>
    </location>
</feature>
<feature type="transmembrane region" description="Helical" evidence="8">
    <location>
        <begin position="94"/>
        <end position="116"/>
    </location>
</feature>